<organism evidence="1 2">
    <name type="scientific">Paraprevotella xylaniphila YIT 11841</name>
    <dbReference type="NCBI Taxonomy" id="762982"/>
    <lineage>
        <taxon>Bacteria</taxon>
        <taxon>Pseudomonadati</taxon>
        <taxon>Bacteroidota</taxon>
        <taxon>Bacteroidia</taxon>
        <taxon>Bacteroidales</taxon>
        <taxon>Prevotellaceae</taxon>
        <taxon>Paraprevotella</taxon>
    </lineage>
</organism>
<gene>
    <name evidence="1" type="ORF">HMPREF9442_02080</name>
</gene>
<evidence type="ECO:0000313" key="1">
    <source>
        <dbReference type="EMBL" id="EGG52636.1"/>
    </source>
</evidence>
<dbReference type="STRING" id="762982.HMPREF9442_02080"/>
<name>F3QV55_9BACT</name>
<dbReference type="HOGENOM" id="CLU_3293807_0_0_10"/>
<protein>
    <submittedName>
        <fullName evidence="1">Uncharacterized protein</fullName>
    </submittedName>
</protein>
<dbReference type="EMBL" id="AFBR01000065">
    <property type="protein sequence ID" value="EGG52636.1"/>
    <property type="molecule type" value="Genomic_DNA"/>
</dbReference>
<keyword evidence="2" id="KW-1185">Reference proteome</keyword>
<comment type="caution">
    <text evidence="1">The sequence shown here is derived from an EMBL/GenBank/DDBJ whole genome shotgun (WGS) entry which is preliminary data.</text>
</comment>
<reference evidence="1 2" key="1">
    <citation type="submission" date="2011-02" db="EMBL/GenBank/DDBJ databases">
        <authorList>
            <person name="Weinstock G."/>
            <person name="Sodergren E."/>
            <person name="Clifton S."/>
            <person name="Fulton L."/>
            <person name="Fulton B."/>
            <person name="Courtney L."/>
            <person name="Fronick C."/>
            <person name="Harrison M."/>
            <person name="Strong C."/>
            <person name="Farmer C."/>
            <person name="Delahaunty K."/>
            <person name="Markovic C."/>
            <person name="Hall O."/>
            <person name="Minx P."/>
            <person name="Tomlinson C."/>
            <person name="Mitreva M."/>
            <person name="Hou S."/>
            <person name="Chen J."/>
            <person name="Wollam A."/>
            <person name="Pepin K.H."/>
            <person name="Johnson M."/>
            <person name="Bhonagiri V."/>
            <person name="Zhang X."/>
            <person name="Suruliraj S."/>
            <person name="Warren W."/>
            <person name="Chinwalla A."/>
            <person name="Mardis E.R."/>
            <person name="Wilson R.K."/>
        </authorList>
    </citation>
    <scope>NUCLEOTIDE SEQUENCE [LARGE SCALE GENOMIC DNA]</scope>
    <source>
        <strain evidence="1 2">YIT 11841</strain>
    </source>
</reference>
<evidence type="ECO:0000313" key="2">
    <source>
        <dbReference type="Proteomes" id="UP000005546"/>
    </source>
</evidence>
<proteinExistence type="predicted"/>
<dbReference type="AlphaFoldDB" id="F3QV55"/>
<accession>F3QV55</accession>
<sequence>MAERCPDESSAYNHLIINLLYQSLKDERQFRKTLGGREAA</sequence>
<dbReference type="Proteomes" id="UP000005546">
    <property type="component" value="Unassembled WGS sequence"/>
</dbReference>